<sequence length="605" mass="64144">MATDAKSAAKTGSVWKSAAFDAAGLDLGFNARRLRANLARNAPAMAALSALGLDKALVEQAGLGVKEPYVTAAGIEVSGVLTYPLDFSGGRCRYGYFAIDDITQNPDHSVAWSPGEARTIAFGDGSTLAVLATPVACLQARSVIEAKRLDIALLGSSQPDSIPREWMQPDRWAGWDRIVLDDALPATIQAAVAKAAMRPVEVAKGVRIETDPSRPISEVLEEWIGQMLSEARPFQLASATDCDLYGRGSGDYAAAPVSLHGGVIDGLMYYPFTIERRRTASGAGTLMCSYETLTLRSDGAVLEARTLPAPPGRALHQRVHCLADGTRIASPPQTSAHATWSFDGIQAFVADRAAGRDPVARPVLDILMDVKALFESRITLPEPSDTWVITAFVVMTHMFRVFPSIPLLLVEGPRGSGKSEIASAIAALSFNAVTMGQGSAAALVRIAQECGGLVVLDDVEGLSSGGSGFGELSQCLKVGYRSSTARKPIALGSGRVETFDFFGPRVLTCTRGVEPILRSRCISILTAPAAVQRCAYDLDLASLLGELHALGMTRAASVSDRYEEIASRGEDRADEIWAPLVAIAEVLGSTEFINAIASARARHVS</sequence>
<evidence type="ECO:0000313" key="1">
    <source>
        <dbReference type="EMBL" id="MCP3732224.1"/>
    </source>
</evidence>
<dbReference type="SUPFAM" id="SSF52540">
    <property type="entry name" value="P-loop containing nucleoside triphosphate hydrolases"/>
    <property type="match status" value="1"/>
</dbReference>
<dbReference type="RefSeq" id="WP_254295482.1">
    <property type="nucleotide sequence ID" value="NZ_JAMLDX010000016.1"/>
</dbReference>
<accession>A0A9X2HMX1</accession>
<dbReference type="EMBL" id="JAMLDX010000016">
    <property type="protein sequence ID" value="MCP3732224.1"/>
    <property type="molecule type" value="Genomic_DNA"/>
</dbReference>
<evidence type="ECO:0000313" key="2">
    <source>
        <dbReference type="Proteomes" id="UP001139451"/>
    </source>
</evidence>
<protein>
    <submittedName>
        <fullName evidence="1">Uncharacterized protein</fullName>
    </submittedName>
</protein>
<keyword evidence="2" id="KW-1185">Reference proteome</keyword>
<name>A0A9X2HMX1_9SPHN</name>
<comment type="caution">
    <text evidence="1">The sequence shown here is derived from an EMBL/GenBank/DDBJ whole genome shotgun (WGS) entry which is preliminary data.</text>
</comment>
<gene>
    <name evidence="1" type="ORF">M9978_17525</name>
</gene>
<organism evidence="1 2">
    <name type="scientific">Sphingomonas tagetis</name>
    <dbReference type="NCBI Taxonomy" id="2949092"/>
    <lineage>
        <taxon>Bacteria</taxon>
        <taxon>Pseudomonadati</taxon>
        <taxon>Pseudomonadota</taxon>
        <taxon>Alphaproteobacteria</taxon>
        <taxon>Sphingomonadales</taxon>
        <taxon>Sphingomonadaceae</taxon>
        <taxon>Sphingomonas</taxon>
    </lineage>
</organism>
<dbReference type="AlphaFoldDB" id="A0A9X2HMX1"/>
<reference evidence="1" key="1">
    <citation type="submission" date="2022-05" db="EMBL/GenBank/DDBJ databases">
        <title>Sphingomonas sp. strain MG17 Genome sequencing and assembly.</title>
        <authorList>
            <person name="Kim I."/>
        </authorList>
    </citation>
    <scope>NUCLEOTIDE SEQUENCE</scope>
    <source>
        <strain evidence="1">MG17</strain>
    </source>
</reference>
<dbReference type="InterPro" id="IPR027417">
    <property type="entry name" value="P-loop_NTPase"/>
</dbReference>
<dbReference type="Proteomes" id="UP001139451">
    <property type="component" value="Unassembled WGS sequence"/>
</dbReference>
<proteinExistence type="predicted"/>